<dbReference type="Proteomes" id="UP001239994">
    <property type="component" value="Unassembled WGS sequence"/>
</dbReference>
<feature type="disulfide bond" evidence="4">
    <location>
        <begin position="293"/>
        <end position="303"/>
    </location>
</feature>
<dbReference type="PANTHER" id="PTHR19331:SF468">
    <property type="entry name" value="SCAVENGER RECEPTOR CYSTEINE-RICH TYPE 1 PROTEIN M160"/>
    <property type="match status" value="1"/>
</dbReference>
<dbReference type="SUPFAM" id="SSF56487">
    <property type="entry name" value="SRCR-like"/>
    <property type="match status" value="1"/>
</dbReference>
<dbReference type="InterPro" id="IPR001190">
    <property type="entry name" value="SRCR"/>
</dbReference>
<keyword evidence="5" id="KW-0812">Transmembrane</keyword>
<comment type="caution">
    <text evidence="7">The sequence shown here is derived from an EMBL/GenBank/DDBJ whole genome shotgun (WGS) entry which is preliminary data.</text>
</comment>
<dbReference type="PANTHER" id="PTHR19331">
    <property type="entry name" value="SCAVENGER RECEPTOR DOMAIN-CONTAINING"/>
    <property type="match status" value="1"/>
</dbReference>
<keyword evidence="5" id="KW-0472">Membrane</keyword>
<gene>
    <name evidence="7" type="ORF">P4O66_009655</name>
</gene>
<sequence>MALHNRVGSLPVPTLAFLSSVNESDIKLFTMVNLSCTIPDEAPYPVTVFIYRGEAPSVTSESWIMFNNLRQADTIIFTLKVRPDREGPIVCWYKSSRTSQTSGFSNSVNLVISSLPSPIIAIYPPAVPVGGDYIAQCEIPREDFTNVTLSMFYRPLPIGPQKEAFKYIGSLALEQGNWACSVNNTDATTSTEFVCKMEVFINGRALHSTSSPVAAIPEELPARLYSSSRGTAACSGYLSVRVSDEWRPICFSTIDVSDKAVANVTCREVGCGHALLWERVSGVLPNAVGTPRCSGREQKLAHCHMDGSRLCTQHTLHVMCSGALPTPRLTVEGHVSVSSVYFGKEESVIFICSFNSSSLTYADRVYLTLNCEGKDMDTHYIPAGGSMRTELSKDKMKYGWCACYAHPNLIHPPRTENSNFIYIYDPPPAGPIVAAIITTVAGVAILMYVCVCRISQKHVQGAATQDLTVMQVGNNPIFAQGEPESTEQNLQQV</sequence>
<evidence type="ECO:0000256" key="3">
    <source>
        <dbReference type="ARBA" id="ARBA00023157"/>
    </source>
</evidence>
<proteinExistence type="predicted"/>
<evidence type="ECO:0000259" key="6">
    <source>
        <dbReference type="PROSITE" id="PS50287"/>
    </source>
</evidence>
<dbReference type="SMART" id="SM00202">
    <property type="entry name" value="SR"/>
    <property type="match status" value="1"/>
</dbReference>
<dbReference type="GO" id="GO:0009897">
    <property type="term" value="C:external side of plasma membrane"/>
    <property type="evidence" value="ECO:0007669"/>
    <property type="project" value="TreeGrafter"/>
</dbReference>
<dbReference type="Gene3D" id="3.10.250.10">
    <property type="entry name" value="SRCR-like domain"/>
    <property type="match status" value="1"/>
</dbReference>
<feature type="domain" description="SRCR" evidence="6">
    <location>
        <begin position="222"/>
        <end position="321"/>
    </location>
</feature>
<dbReference type="Pfam" id="PF00530">
    <property type="entry name" value="SRCR"/>
    <property type="match status" value="1"/>
</dbReference>
<dbReference type="AlphaFoldDB" id="A0AAD9DXL3"/>
<protein>
    <recommendedName>
        <fullName evidence="6">SRCR domain-containing protein</fullName>
    </recommendedName>
</protein>
<reference evidence="7" key="1">
    <citation type="submission" date="2023-03" db="EMBL/GenBank/DDBJ databases">
        <title>Electrophorus voltai genome.</title>
        <authorList>
            <person name="Bian C."/>
        </authorList>
    </citation>
    <scope>NUCLEOTIDE SEQUENCE</scope>
    <source>
        <strain evidence="7">CB-2022</strain>
        <tissue evidence="7">Muscle</tissue>
    </source>
</reference>
<evidence type="ECO:0000256" key="1">
    <source>
        <dbReference type="ARBA" id="ARBA00022729"/>
    </source>
</evidence>
<evidence type="ECO:0000313" key="7">
    <source>
        <dbReference type="EMBL" id="KAK1796639.1"/>
    </source>
</evidence>
<evidence type="ECO:0000256" key="5">
    <source>
        <dbReference type="SAM" id="Phobius"/>
    </source>
</evidence>
<evidence type="ECO:0000256" key="4">
    <source>
        <dbReference type="PROSITE-ProRule" id="PRU00196"/>
    </source>
</evidence>
<keyword evidence="3 4" id="KW-1015">Disulfide bond</keyword>
<keyword evidence="5" id="KW-1133">Transmembrane helix</keyword>
<evidence type="ECO:0000313" key="8">
    <source>
        <dbReference type="Proteomes" id="UP001239994"/>
    </source>
</evidence>
<dbReference type="EMBL" id="JAROKS010000015">
    <property type="protein sequence ID" value="KAK1796639.1"/>
    <property type="molecule type" value="Genomic_DNA"/>
</dbReference>
<evidence type="ECO:0000256" key="2">
    <source>
        <dbReference type="ARBA" id="ARBA00022737"/>
    </source>
</evidence>
<keyword evidence="2" id="KW-0677">Repeat</keyword>
<keyword evidence="8" id="KW-1185">Reference proteome</keyword>
<feature type="transmembrane region" description="Helical" evidence="5">
    <location>
        <begin position="429"/>
        <end position="451"/>
    </location>
</feature>
<name>A0AAD9DXL3_9TELE</name>
<accession>A0AAD9DXL3</accession>
<keyword evidence="1" id="KW-0732">Signal</keyword>
<organism evidence="7 8">
    <name type="scientific">Electrophorus voltai</name>
    <dbReference type="NCBI Taxonomy" id="2609070"/>
    <lineage>
        <taxon>Eukaryota</taxon>
        <taxon>Metazoa</taxon>
        <taxon>Chordata</taxon>
        <taxon>Craniata</taxon>
        <taxon>Vertebrata</taxon>
        <taxon>Euteleostomi</taxon>
        <taxon>Actinopterygii</taxon>
        <taxon>Neopterygii</taxon>
        <taxon>Teleostei</taxon>
        <taxon>Ostariophysi</taxon>
        <taxon>Gymnotiformes</taxon>
        <taxon>Gymnotoidei</taxon>
        <taxon>Gymnotidae</taxon>
        <taxon>Electrophorus</taxon>
    </lineage>
</organism>
<dbReference type="PROSITE" id="PS50287">
    <property type="entry name" value="SRCR_2"/>
    <property type="match status" value="1"/>
</dbReference>
<comment type="caution">
    <text evidence="4">Lacks conserved residue(s) required for the propagation of feature annotation.</text>
</comment>
<dbReference type="InterPro" id="IPR036772">
    <property type="entry name" value="SRCR-like_dom_sf"/>
</dbReference>